<evidence type="ECO:0000313" key="3">
    <source>
        <dbReference type="Proteomes" id="UP000001798"/>
    </source>
</evidence>
<keyword evidence="3" id="KW-1185">Reference proteome</keyword>
<dbReference type="KEGG" id="bfu:BCIN_13g04790"/>
<reference evidence="2 3" key="1">
    <citation type="journal article" date="2011" name="PLoS Genet.">
        <title>Genomic analysis of the necrotrophic fungal pathogens Sclerotinia sclerotiorum and Botrytis cinerea.</title>
        <authorList>
            <person name="Amselem J."/>
            <person name="Cuomo C.A."/>
            <person name="van Kan J.A."/>
            <person name="Viaud M."/>
            <person name="Benito E.P."/>
            <person name="Couloux A."/>
            <person name="Coutinho P.M."/>
            <person name="de Vries R.P."/>
            <person name="Dyer P.S."/>
            <person name="Fillinger S."/>
            <person name="Fournier E."/>
            <person name="Gout L."/>
            <person name="Hahn M."/>
            <person name="Kohn L."/>
            <person name="Lapalu N."/>
            <person name="Plummer K.M."/>
            <person name="Pradier J.M."/>
            <person name="Quevillon E."/>
            <person name="Sharon A."/>
            <person name="Simon A."/>
            <person name="ten Have A."/>
            <person name="Tudzynski B."/>
            <person name="Tudzynski P."/>
            <person name="Wincker P."/>
            <person name="Andrew M."/>
            <person name="Anthouard V."/>
            <person name="Beever R.E."/>
            <person name="Beffa R."/>
            <person name="Benoit I."/>
            <person name="Bouzid O."/>
            <person name="Brault B."/>
            <person name="Chen Z."/>
            <person name="Choquer M."/>
            <person name="Collemare J."/>
            <person name="Cotton P."/>
            <person name="Danchin E.G."/>
            <person name="Da Silva C."/>
            <person name="Gautier A."/>
            <person name="Giraud C."/>
            <person name="Giraud T."/>
            <person name="Gonzalez C."/>
            <person name="Grossetete S."/>
            <person name="Guldener U."/>
            <person name="Henrissat B."/>
            <person name="Howlett B.J."/>
            <person name="Kodira C."/>
            <person name="Kretschmer M."/>
            <person name="Lappartient A."/>
            <person name="Leroch M."/>
            <person name="Levis C."/>
            <person name="Mauceli E."/>
            <person name="Neuveglise C."/>
            <person name="Oeser B."/>
            <person name="Pearson M."/>
            <person name="Poulain J."/>
            <person name="Poussereau N."/>
            <person name="Quesneville H."/>
            <person name="Rascle C."/>
            <person name="Schumacher J."/>
            <person name="Segurens B."/>
            <person name="Sexton A."/>
            <person name="Silva E."/>
            <person name="Sirven C."/>
            <person name="Soanes D.M."/>
            <person name="Talbot N.J."/>
            <person name="Templeton M."/>
            <person name="Yandava C."/>
            <person name="Yarden O."/>
            <person name="Zeng Q."/>
            <person name="Rollins J.A."/>
            <person name="Lebrun M.H."/>
            <person name="Dickman M."/>
        </authorList>
    </citation>
    <scope>NUCLEOTIDE SEQUENCE [LARGE SCALE GENOMIC DNA]</scope>
    <source>
        <strain evidence="2 3">B05.10</strain>
    </source>
</reference>
<dbReference type="EMBL" id="CP009817">
    <property type="protein sequence ID" value="ATZ56644.1"/>
    <property type="molecule type" value="Genomic_DNA"/>
</dbReference>
<accession>A0A384K1Y9</accession>
<feature type="compositionally biased region" description="Polar residues" evidence="1">
    <location>
        <begin position="1"/>
        <end position="20"/>
    </location>
</feature>
<evidence type="ECO:0000313" key="2">
    <source>
        <dbReference type="EMBL" id="ATZ56644.1"/>
    </source>
</evidence>
<dbReference type="OrthoDB" id="3905365at2759"/>
<gene>
    <name evidence="2" type="ORF">BCIN_13g04790</name>
</gene>
<feature type="compositionally biased region" description="Basic and acidic residues" evidence="1">
    <location>
        <begin position="171"/>
        <end position="189"/>
    </location>
</feature>
<feature type="region of interest" description="Disordered" evidence="1">
    <location>
        <begin position="160"/>
        <end position="198"/>
    </location>
</feature>
<feature type="compositionally biased region" description="Acidic residues" evidence="1">
    <location>
        <begin position="521"/>
        <end position="537"/>
    </location>
</feature>
<dbReference type="VEuPathDB" id="FungiDB:Bcin13g04790"/>
<feature type="region of interest" description="Disordered" evidence="1">
    <location>
        <begin position="68"/>
        <end position="120"/>
    </location>
</feature>
<protein>
    <submittedName>
        <fullName evidence="2">Uncharacterized protein</fullName>
    </submittedName>
</protein>
<feature type="region of interest" description="Disordered" evidence="1">
    <location>
        <begin position="497"/>
        <end position="537"/>
    </location>
</feature>
<dbReference type="RefSeq" id="XP_024552666.1">
    <property type="nucleotide sequence ID" value="XM_024696853.1"/>
</dbReference>
<organism evidence="2 3">
    <name type="scientific">Botryotinia fuckeliana (strain B05.10)</name>
    <name type="common">Noble rot fungus</name>
    <name type="synonym">Botrytis cinerea</name>
    <dbReference type="NCBI Taxonomy" id="332648"/>
    <lineage>
        <taxon>Eukaryota</taxon>
        <taxon>Fungi</taxon>
        <taxon>Dikarya</taxon>
        <taxon>Ascomycota</taxon>
        <taxon>Pezizomycotina</taxon>
        <taxon>Leotiomycetes</taxon>
        <taxon>Helotiales</taxon>
        <taxon>Sclerotiniaceae</taxon>
        <taxon>Botrytis</taxon>
    </lineage>
</organism>
<feature type="region of interest" description="Disordered" evidence="1">
    <location>
        <begin position="1"/>
        <end position="33"/>
    </location>
</feature>
<sequence>MAEQMGTPNSSADLSVNGGKNSAPKDKNCPFCHQAFTSSSLGRHLDLYIKEKNPKAADGIHSVDEIRKLRGGITRRQPRNSTSRREDSTPAGTPGGSERGNSNNDSDMVGSDSPSLRRDDGAAMNMMCMSRGVPGQALGNRRPNFVVNGGTWESTGVMNHIPQARNGEPARSWDGDESRDGSRRPDGRNRSVSKQMLAKTTFEQKQKMMEALDNAKAAELALRELLGGVRAAKQRIEGLDIFDYDPFSLDFPALTLHCLPPPPTLYASTPIPNSTSWSILPPDELQYQALRKHFASEFHRYRISITVASTTPQDDLSYPPQENFNGIESLAALHQQAEADAQSMEARISEHLHSMFGHWNSLPPNKRTELWTLELARNIGRKSEEISKLKKEKELLQQDTAHSKLQVEELSRLQQPREFRIQPPSPLPIDSRFMTELGKLGTTHKYVGLQLMDRSVHLDTAVERAIGRWKGVVKQARAGSGQSGSGMAAQKPLENNINEALPSSNPPQLNSSITSQPLQEDAQDIGSDQDADGDADMEEDDTFVDMTDVNASVQRAPEAPMSNTTNFRLANGGINMQGVNAGGNPRGNVMEGIENQNHVQGYVRIGA</sequence>
<reference evidence="2 3" key="2">
    <citation type="journal article" date="2012" name="Eukaryot. Cell">
        <title>Genome update of Botrytis cinerea strains B05.10 and T4.</title>
        <authorList>
            <person name="Staats M."/>
            <person name="van Kan J.A."/>
        </authorList>
    </citation>
    <scope>NUCLEOTIDE SEQUENCE [LARGE SCALE GENOMIC DNA]</scope>
    <source>
        <strain evidence="2 3">B05.10</strain>
    </source>
</reference>
<dbReference type="AlphaFoldDB" id="A0A384K1Y9"/>
<evidence type="ECO:0000256" key="1">
    <source>
        <dbReference type="SAM" id="MobiDB-lite"/>
    </source>
</evidence>
<dbReference type="GeneID" id="5427502"/>
<proteinExistence type="predicted"/>
<feature type="compositionally biased region" description="Low complexity" evidence="1">
    <location>
        <begin position="501"/>
        <end position="512"/>
    </location>
</feature>
<name>A0A384K1Y9_BOTFB</name>
<reference evidence="2 3" key="3">
    <citation type="journal article" date="2017" name="Mol. Plant Pathol.">
        <title>A gapless genome sequence of the fungus Botrytis cinerea.</title>
        <authorList>
            <person name="Van Kan J.A."/>
            <person name="Stassen J.H."/>
            <person name="Mosbach A."/>
            <person name="Van Der Lee T.A."/>
            <person name="Faino L."/>
            <person name="Farmer A.D."/>
            <person name="Papasotiriou D.G."/>
            <person name="Zhou S."/>
            <person name="Seidl M.F."/>
            <person name="Cottam E."/>
            <person name="Edel D."/>
            <person name="Hahn M."/>
            <person name="Schwartz D.C."/>
            <person name="Dietrich R.A."/>
            <person name="Widdison S."/>
            <person name="Scalliet G."/>
        </authorList>
    </citation>
    <scope>NUCLEOTIDE SEQUENCE [LARGE SCALE GENOMIC DNA]</scope>
    <source>
        <strain evidence="2 3">B05.10</strain>
    </source>
</reference>
<dbReference type="Proteomes" id="UP000001798">
    <property type="component" value="Chromosome 13"/>
</dbReference>